<reference evidence="1 2" key="1">
    <citation type="submission" date="2015-09" db="EMBL/GenBank/DDBJ databases">
        <title>Trachymyrmex zeteki WGS genome.</title>
        <authorList>
            <person name="Nygaard S."/>
            <person name="Hu H."/>
            <person name="Boomsma J."/>
            <person name="Zhang G."/>
        </authorList>
    </citation>
    <scope>NUCLEOTIDE SEQUENCE [LARGE SCALE GENOMIC DNA]</scope>
    <source>
        <strain evidence="1">Tzet28-1</strain>
        <tissue evidence="1">Whole body</tissue>
    </source>
</reference>
<evidence type="ECO:0008006" key="3">
    <source>
        <dbReference type="Google" id="ProtNLM"/>
    </source>
</evidence>
<dbReference type="AlphaFoldDB" id="A0A151WGL6"/>
<dbReference type="GO" id="GO:0003676">
    <property type="term" value="F:nucleic acid binding"/>
    <property type="evidence" value="ECO:0007669"/>
    <property type="project" value="InterPro"/>
</dbReference>
<dbReference type="Proteomes" id="UP000075809">
    <property type="component" value="Unassembled WGS sequence"/>
</dbReference>
<gene>
    <name evidence="1" type="ORF">ALC60_14013</name>
</gene>
<dbReference type="PANTHER" id="PTHR47326">
    <property type="entry name" value="TRANSPOSABLE ELEMENT TC3 TRANSPOSASE-LIKE PROTEIN"/>
    <property type="match status" value="1"/>
</dbReference>
<dbReference type="PANTHER" id="PTHR47326:SF1">
    <property type="entry name" value="HTH PSQ-TYPE DOMAIN-CONTAINING PROTEIN"/>
    <property type="match status" value="1"/>
</dbReference>
<dbReference type="STRING" id="64791.A0A151WGL6"/>
<feature type="non-terminal residue" evidence="1">
    <location>
        <position position="1"/>
    </location>
</feature>
<evidence type="ECO:0000313" key="2">
    <source>
        <dbReference type="Proteomes" id="UP000075809"/>
    </source>
</evidence>
<dbReference type="Gene3D" id="3.30.420.10">
    <property type="entry name" value="Ribonuclease H-like superfamily/Ribonuclease H"/>
    <property type="match status" value="1"/>
</dbReference>
<protein>
    <recommendedName>
        <fullName evidence="3">Mos1 transposase HTH domain-containing protein</fullName>
    </recommendedName>
</protein>
<organism evidence="1 2">
    <name type="scientific">Mycetomoellerius zeteki</name>
    <dbReference type="NCBI Taxonomy" id="64791"/>
    <lineage>
        <taxon>Eukaryota</taxon>
        <taxon>Metazoa</taxon>
        <taxon>Ecdysozoa</taxon>
        <taxon>Arthropoda</taxon>
        <taxon>Hexapoda</taxon>
        <taxon>Insecta</taxon>
        <taxon>Pterygota</taxon>
        <taxon>Neoptera</taxon>
        <taxon>Endopterygota</taxon>
        <taxon>Hymenoptera</taxon>
        <taxon>Apocrita</taxon>
        <taxon>Aculeata</taxon>
        <taxon>Formicoidea</taxon>
        <taxon>Formicidae</taxon>
        <taxon>Myrmicinae</taxon>
        <taxon>Mycetomoellerius</taxon>
    </lineage>
</organism>
<sequence length="69" mass="8231">TSLLCVCFVWGYVKEKVYETETTSIENMQRIRNVFRSITPTVLNRVRNNFYKRLRLCIQQGGCVFEHLQ</sequence>
<dbReference type="InterPro" id="IPR036397">
    <property type="entry name" value="RNaseH_sf"/>
</dbReference>
<name>A0A151WGL6_9HYME</name>
<keyword evidence="2" id="KW-1185">Reference proteome</keyword>
<evidence type="ECO:0000313" key="1">
    <source>
        <dbReference type="EMBL" id="KYQ46971.1"/>
    </source>
</evidence>
<proteinExistence type="predicted"/>
<accession>A0A151WGL6</accession>
<dbReference type="EMBL" id="KQ983165">
    <property type="protein sequence ID" value="KYQ46971.1"/>
    <property type="molecule type" value="Genomic_DNA"/>
</dbReference>